<keyword evidence="4" id="KW-1003">Cell membrane</keyword>
<dbReference type="CDD" id="cd09319">
    <property type="entry name" value="TDT_like_1"/>
    <property type="match status" value="1"/>
</dbReference>
<proteinExistence type="inferred from homology"/>
<evidence type="ECO:0000313" key="9">
    <source>
        <dbReference type="EMBL" id="OQD44869.1"/>
    </source>
</evidence>
<keyword evidence="7 8" id="KW-0472">Membrane</keyword>
<keyword evidence="10" id="KW-1185">Reference proteome</keyword>
<dbReference type="GO" id="GO:0005886">
    <property type="term" value="C:plasma membrane"/>
    <property type="evidence" value="ECO:0007669"/>
    <property type="project" value="UniProtKB-SubCell"/>
</dbReference>
<dbReference type="AlphaFoldDB" id="A0A1V6LXK6"/>
<feature type="transmembrane region" description="Helical" evidence="8">
    <location>
        <begin position="106"/>
        <end position="128"/>
    </location>
</feature>
<dbReference type="Proteomes" id="UP000242219">
    <property type="component" value="Unassembled WGS sequence"/>
</dbReference>
<feature type="transmembrane region" description="Helical" evidence="8">
    <location>
        <begin position="317"/>
        <end position="337"/>
    </location>
</feature>
<dbReference type="Gene3D" id="1.50.10.150">
    <property type="entry name" value="Voltage-dependent anion channel"/>
    <property type="match status" value="1"/>
</dbReference>
<accession>A0A1V6LXK6</accession>
<dbReference type="InterPro" id="IPR038665">
    <property type="entry name" value="Voltage-dep_anion_channel_sf"/>
</dbReference>
<evidence type="ECO:0000256" key="1">
    <source>
        <dbReference type="ARBA" id="ARBA00004651"/>
    </source>
</evidence>
<organism evidence="9 10">
    <name type="scientific">Candidatus Brocadia sapporoensis</name>
    <dbReference type="NCBI Taxonomy" id="392547"/>
    <lineage>
        <taxon>Bacteria</taxon>
        <taxon>Pseudomonadati</taxon>
        <taxon>Planctomycetota</taxon>
        <taxon>Candidatus Brocadiia</taxon>
        <taxon>Candidatus Brocadiales</taxon>
        <taxon>Candidatus Brocadiaceae</taxon>
        <taxon>Candidatus Brocadia</taxon>
    </lineage>
</organism>
<evidence type="ECO:0000256" key="4">
    <source>
        <dbReference type="ARBA" id="ARBA00022475"/>
    </source>
</evidence>
<dbReference type="EMBL" id="MJUW02000114">
    <property type="protein sequence ID" value="OQD44869.1"/>
    <property type="molecule type" value="Genomic_DNA"/>
</dbReference>
<reference evidence="9 10" key="1">
    <citation type="journal article" date="2016" name="Genome Announc.">
        <title>Draft Genome Sequence of the Anaerobic Ammonium-Oxidizing Bacterium 'Candidatus Brocadia sp. 40'.</title>
        <authorList>
            <person name="Ali M."/>
            <person name="Haroon M.F."/>
            <person name="Narita Y."/>
            <person name="Zhang L."/>
            <person name="Rangel Shaw D."/>
            <person name="Okabe S."/>
            <person name="Saikaly P.E."/>
        </authorList>
    </citation>
    <scope>NUCLEOTIDE SEQUENCE [LARGE SCALE GENOMIC DNA]</scope>
    <source>
        <strain evidence="9 10">40</strain>
    </source>
</reference>
<evidence type="ECO:0000256" key="6">
    <source>
        <dbReference type="ARBA" id="ARBA00022989"/>
    </source>
</evidence>
<evidence type="ECO:0000256" key="3">
    <source>
        <dbReference type="ARBA" id="ARBA00022448"/>
    </source>
</evidence>
<evidence type="ECO:0008006" key="11">
    <source>
        <dbReference type="Google" id="ProtNLM"/>
    </source>
</evidence>
<sequence>MSVIRDTIRTFQTIYFAMVMSTGIISIASDLLGFSGIAYGLFYLNIVAYAIIMSLQILRAVMFWDNLYNDLSNPKLSLVFFAIVAGTNILGSQFAGIANQPEVAKIFWYVGVFLWTIVSLSTFGVLFVKCDQRIEVVLHGGWLTATVGTQSVAVLGAMLAPKFGDYGGFVMFLSFVWWMIGSFIYMALITLIIYRLVFFKASPDALIPPYWINMGALAITTLAGSVLCINTPKVAGSYTDFLGFTKGFTLFFWSFGTWWIPYLIIIGIWKYGINKTPFKYNPLYWAMVFPLGMYTACTVRLSQAIQIPFIANISKYFIYAAYVAWGFIFVSMILSMIKIATAKGAPKIKEEETIQPQMTGIVKS</sequence>
<feature type="transmembrane region" description="Helical" evidence="8">
    <location>
        <begin position="250"/>
        <end position="271"/>
    </location>
</feature>
<evidence type="ECO:0000256" key="2">
    <source>
        <dbReference type="ARBA" id="ARBA00008566"/>
    </source>
</evidence>
<dbReference type="InterPro" id="IPR004695">
    <property type="entry name" value="SLAC1/Mae1/Ssu1/TehA"/>
</dbReference>
<dbReference type="Pfam" id="PF03595">
    <property type="entry name" value="SLAC1"/>
    <property type="match status" value="1"/>
</dbReference>
<dbReference type="InterPro" id="IPR051629">
    <property type="entry name" value="Sulfite_efflux_TDT"/>
</dbReference>
<keyword evidence="5 8" id="KW-0812">Transmembrane</keyword>
<keyword evidence="6 8" id="KW-1133">Transmembrane helix</keyword>
<comment type="caution">
    <text evidence="9">The sequence shown here is derived from an EMBL/GenBank/DDBJ whole genome shotgun (WGS) entry which is preliminary data.</text>
</comment>
<dbReference type="GO" id="GO:0000319">
    <property type="term" value="F:sulfite transmembrane transporter activity"/>
    <property type="evidence" value="ECO:0007669"/>
    <property type="project" value="TreeGrafter"/>
</dbReference>
<feature type="transmembrane region" description="Helical" evidence="8">
    <location>
        <begin position="140"/>
        <end position="160"/>
    </location>
</feature>
<comment type="similarity">
    <text evidence="2">Belongs to the tellurite-resistance/dicarboxylate transporter (TDT) family.</text>
</comment>
<evidence type="ECO:0000256" key="8">
    <source>
        <dbReference type="SAM" id="Phobius"/>
    </source>
</evidence>
<feature type="transmembrane region" description="Helical" evidence="8">
    <location>
        <begin position="76"/>
        <end position="94"/>
    </location>
</feature>
<evidence type="ECO:0000313" key="10">
    <source>
        <dbReference type="Proteomes" id="UP000242219"/>
    </source>
</evidence>
<keyword evidence="3" id="KW-0813">Transport</keyword>
<feature type="transmembrane region" description="Helical" evidence="8">
    <location>
        <begin position="40"/>
        <end position="64"/>
    </location>
</feature>
<dbReference type="RefSeq" id="WP_070067993.1">
    <property type="nucleotide sequence ID" value="NZ_MJUW02000114.1"/>
</dbReference>
<protein>
    <recommendedName>
        <fullName evidence="11">C4-dicarboxylate ABC transporter</fullName>
    </recommendedName>
</protein>
<comment type="subcellular location">
    <subcellularLocation>
        <location evidence="1">Cell membrane</location>
        <topology evidence="1">Multi-pass membrane protein</topology>
    </subcellularLocation>
</comment>
<name>A0A1V6LXK6_9BACT</name>
<feature type="transmembrane region" description="Helical" evidence="8">
    <location>
        <begin position="175"/>
        <end position="198"/>
    </location>
</feature>
<dbReference type="PANTHER" id="PTHR31686">
    <property type="match status" value="1"/>
</dbReference>
<feature type="transmembrane region" description="Helical" evidence="8">
    <location>
        <begin position="283"/>
        <end position="305"/>
    </location>
</feature>
<gene>
    <name evidence="9" type="ORF">BIY37_11630</name>
</gene>
<feature type="transmembrane region" description="Helical" evidence="8">
    <location>
        <begin position="210"/>
        <end position="230"/>
    </location>
</feature>
<evidence type="ECO:0000256" key="7">
    <source>
        <dbReference type="ARBA" id="ARBA00023136"/>
    </source>
</evidence>
<evidence type="ECO:0000256" key="5">
    <source>
        <dbReference type="ARBA" id="ARBA00022692"/>
    </source>
</evidence>
<feature type="transmembrane region" description="Helical" evidence="8">
    <location>
        <begin position="12"/>
        <end position="34"/>
    </location>
</feature>
<dbReference type="PANTHER" id="PTHR31686:SF1">
    <property type="entry name" value="SULFITE EFFLUX PUMP SSU1"/>
    <property type="match status" value="1"/>
</dbReference>